<evidence type="ECO:0000313" key="2">
    <source>
        <dbReference type="Proteomes" id="UP000242637"/>
    </source>
</evidence>
<evidence type="ECO:0000313" key="1">
    <source>
        <dbReference type="EMBL" id="SNV17779.1"/>
    </source>
</evidence>
<protein>
    <submittedName>
        <fullName evidence="1">Uncharacterized protein</fullName>
    </submittedName>
</protein>
<sequence>MKRAGVVTGVIIAAGTLVAVASATGLLLGGLFAPPFDTFQDARVRVPVQRWADSQGLFRPDTEIDAFVQFNSCATYSVTLPGREPVGVVAVNDGKGWMVSATSSPNGIDDIDSEGECRELYRIH</sequence>
<gene>
    <name evidence="1" type="ORF">SAMEA4475696_00291</name>
</gene>
<name>A0A239V779_9MICO</name>
<dbReference type="KEGG" id="dco:SAMEA4475696_0291"/>
<keyword evidence="2" id="KW-1185">Reference proteome</keyword>
<dbReference type="EMBL" id="LT906453">
    <property type="protein sequence ID" value="SNV17779.1"/>
    <property type="molecule type" value="Genomic_DNA"/>
</dbReference>
<dbReference type="AlphaFoldDB" id="A0A239V779"/>
<organism evidence="1 2">
    <name type="scientific">Dermatophilus congolensis</name>
    <dbReference type="NCBI Taxonomy" id="1863"/>
    <lineage>
        <taxon>Bacteria</taxon>
        <taxon>Bacillati</taxon>
        <taxon>Actinomycetota</taxon>
        <taxon>Actinomycetes</taxon>
        <taxon>Micrococcales</taxon>
        <taxon>Dermatophilaceae</taxon>
        <taxon>Dermatophilus</taxon>
    </lineage>
</organism>
<accession>A0A239V779</accession>
<reference evidence="1 2" key="1">
    <citation type="submission" date="2017-06" db="EMBL/GenBank/DDBJ databases">
        <authorList>
            <consortium name="Pathogen Informatics"/>
        </authorList>
    </citation>
    <scope>NUCLEOTIDE SEQUENCE [LARGE SCALE GENOMIC DNA]</scope>
    <source>
        <strain evidence="1 2">NCTC13039</strain>
    </source>
</reference>
<proteinExistence type="predicted"/>
<dbReference type="Proteomes" id="UP000242637">
    <property type="component" value="Chromosome 1"/>
</dbReference>
<dbReference type="STRING" id="1121387.GCA_000429885_01425"/>